<keyword evidence="3" id="KW-1185">Reference proteome</keyword>
<protein>
    <submittedName>
        <fullName evidence="2">Uncharacterized protein</fullName>
    </submittedName>
</protein>
<reference evidence="2 3" key="1">
    <citation type="journal article" date="2021" name="Commun. Biol.">
        <title>The genome of Shorea leprosula (Dipterocarpaceae) highlights the ecological relevance of drought in aseasonal tropical rainforests.</title>
        <authorList>
            <person name="Ng K.K.S."/>
            <person name="Kobayashi M.J."/>
            <person name="Fawcett J.A."/>
            <person name="Hatakeyama M."/>
            <person name="Paape T."/>
            <person name="Ng C.H."/>
            <person name="Ang C.C."/>
            <person name="Tnah L.H."/>
            <person name="Lee C.T."/>
            <person name="Nishiyama T."/>
            <person name="Sese J."/>
            <person name="O'Brien M.J."/>
            <person name="Copetti D."/>
            <person name="Mohd Noor M.I."/>
            <person name="Ong R.C."/>
            <person name="Putra M."/>
            <person name="Sireger I.Z."/>
            <person name="Indrioko S."/>
            <person name="Kosugi Y."/>
            <person name="Izuno A."/>
            <person name="Isagi Y."/>
            <person name="Lee S.L."/>
            <person name="Shimizu K.K."/>
        </authorList>
    </citation>
    <scope>NUCLEOTIDE SEQUENCE [LARGE SCALE GENOMIC DNA]</scope>
    <source>
        <strain evidence="2">214</strain>
    </source>
</reference>
<evidence type="ECO:0000313" key="2">
    <source>
        <dbReference type="EMBL" id="GKV08458.1"/>
    </source>
</evidence>
<dbReference type="AlphaFoldDB" id="A0AAV5J7E4"/>
<gene>
    <name evidence="2" type="ORF">SLEP1_g20081</name>
</gene>
<comment type="caution">
    <text evidence="2">The sequence shown here is derived from an EMBL/GenBank/DDBJ whole genome shotgun (WGS) entry which is preliminary data.</text>
</comment>
<feature type="region of interest" description="Disordered" evidence="1">
    <location>
        <begin position="31"/>
        <end position="104"/>
    </location>
</feature>
<feature type="compositionally biased region" description="Basic residues" evidence="1">
    <location>
        <begin position="53"/>
        <end position="62"/>
    </location>
</feature>
<name>A0AAV5J7E4_9ROSI</name>
<sequence>MTQMESLPFKVHGKPVTKSMVMFSHFHWGIGKRATHRNRKQRKQTGNKDNKQKTKTQKRHPKGFVADRPHGVIGAGSRLAPSGLSRRRTQPLKQQNLEAQGQSGHAIDCPYWPQRETQPPTPLPLEETENLGSALFFLPCCRFQLGEGGDLSVFCPVSFPCIAAGLPPTAAPVFAGNSGMLTAPPSPKFHQLMAAMCVRIFAGNRGEI</sequence>
<dbReference type="Proteomes" id="UP001054252">
    <property type="component" value="Unassembled WGS sequence"/>
</dbReference>
<evidence type="ECO:0000313" key="3">
    <source>
        <dbReference type="Proteomes" id="UP001054252"/>
    </source>
</evidence>
<feature type="compositionally biased region" description="Basic residues" evidence="1">
    <location>
        <begin position="33"/>
        <end position="45"/>
    </location>
</feature>
<accession>A0AAV5J7E4</accession>
<dbReference type="EMBL" id="BPVZ01000029">
    <property type="protein sequence ID" value="GKV08458.1"/>
    <property type="molecule type" value="Genomic_DNA"/>
</dbReference>
<feature type="compositionally biased region" description="Polar residues" evidence="1">
    <location>
        <begin position="91"/>
        <end position="103"/>
    </location>
</feature>
<evidence type="ECO:0000256" key="1">
    <source>
        <dbReference type="SAM" id="MobiDB-lite"/>
    </source>
</evidence>
<proteinExistence type="predicted"/>
<organism evidence="2 3">
    <name type="scientific">Rubroshorea leprosula</name>
    <dbReference type="NCBI Taxonomy" id="152421"/>
    <lineage>
        <taxon>Eukaryota</taxon>
        <taxon>Viridiplantae</taxon>
        <taxon>Streptophyta</taxon>
        <taxon>Embryophyta</taxon>
        <taxon>Tracheophyta</taxon>
        <taxon>Spermatophyta</taxon>
        <taxon>Magnoliopsida</taxon>
        <taxon>eudicotyledons</taxon>
        <taxon>Gunneridae</taxon>
        <taxon>Pentapetalae</taxon>
        <taxon>rosids</taxon>
        <taxon>malvids</taxon>
        <taxon>Malvales</taxon>
        <taxon>Dipterocarpaceae</taxon>
        <taxon>Rubroshorea</taxon>
    </lineage>
</organism>